<dbReference type="InterPro" id="IPR033121">
    <property type="entry name" value="PEPTIDASE_A1"/>
</dbReference>
<keyword evidence="7" id="KW-0472">Membrane</keyword>
<organism evidence="15 16">
    <name type="scientific">Pleurotus eryngii</name>
    <name type="common">Boletus of the steppes</name>
    <dbReference type="NCBI Taxonomy" id="5323"/>
    <lineage>
        <taxon>Eukaryota</taxon>
        <taxon>Fungi</taxon>
        <taxon>Dikarya</taxon>
        <taxon>Basidiomycota</taxon>
        <taxon>Agaricomycotina</taxon>
        <taxon>Agaricomycetes</taxon>
        <taxon>Agaricomycetidae</taxon>
        <taxon>Agaricales</taxon>
        <taxon>Pleurotineae</taxon>
        <taxon>Pleurotaceae</taxon>
        <taxon>Pleurotus</taxon>
    </lineage>
</organism>
<evidence type="ECO:0000256" key="2">
    <source>
        <dbReference type="ARBA" id="ARBA00007447"/>
    </source>
</evidence>
<dbReference type="InterPro" id="IPR034164">
    <property type="entry name" value="Pepsin-like_dom"/>
</dbReference>
<dbReference type="Proteomes" id="UP000807025">
    <property type="component" value="Unassembled WGS sequence"/>
</dbReference>
<keyword evidence="4 12" id="KW-0645">Protease</keyword>
<dbReference type="CDD" id="cd05471">
    <property type="entry name" value="pepsin_like"/>
    <property type="match status" value="1"/>
</dbReference>
<dbReference type="InterPro" id="IPR021109">
    <property type="entry name" value="Peptidase_aspartic_dom_sf"/>
</dbReference>
<keyword evidence="9" id="KW-0449">Lipoprotein</keyword>
<keyword evidence="5 12" id="KW-0064">Aspartyl protease</keyword>
<dbReference type="InterPro" id="IPR001969">
    <property type="entry name" value="Aspartic_peptidase_AS"/>
</dbReference>
<dbReference type="PROSITE" id="PS51767">
    <property type="entry name" value="PEPTIDASE_A1"/>
    <property type="match status" value="1"/>
</dbReference>
<dbReference type="FunFam" id="2.40.70.10:FF:000060">
    <property type="entry name" value="Aspartic-type endopeptidase ctsD"/>
    <property type="match status" value="1"/>
</dbReference>
<keyword evidence="16" id="KW-1185">Reference proteome</keyword>
<dbReference type="PROSITE" id="PS00141">
    <property type="entry name" value="ASP_PROTEASE"/>
    <property type="match status" value="1"/>
</dbReference>
<dbReference type="PRINTS" id="PR00792">
    <property type="entry name" value="PEPSIN"/>
</dbReference>
<feature type="signal peptide" evidence="13">
    <location>
        <begin position="1"/>
        <end position="20"/>
    </location>
</feature>
<sequence>MQLKLTFSALLAVLLVSVEASPVAKRNTHGIITLPLHRVQRDNNVHPIVKLQQHINRSNRRLARMTGRAEPDQHEMVTSIQKRLVSIDDTDVLEKRYNRHGAKTQGVKGLKLVGPSVEEAAGTAKAATSQTLPGSRAKQSAAAAAGSAGSTLAAQQAGQTVGDNSRVAGSRVKQSASAGGAAGSATAAQQAGQIAGKKSKANNAATAIPGGATANPGVSQVQTDAVAQNKVTAAGPPSVGDSIGLDIESNDVGYLARVQMGTPPRNFELLMDSGSADLWVGAENCQSQAGGNCGNHNFLGPASSNTFKDTQKPFQVTYGTGEVQGSIVTDDISVAGLPLQAHTFGVATTESVDFSDNSTPFDGIMGLAQSTLSQQNTATPIEALVKTGALKQTVVSYKISRLADLKNDGEITFGGLDATKFDPLTLTEVPNVSQQGFWEASMPAVSVDGTDLGLKGRTAILDTGTTLIIAPAADALAIHQQIAGAQSDGQGGFVIPCTTTASVALTFGQTSFAIDPRDLAFAPLDPNDPTGDCVSGISSGNIGGANEWLVGDVFLKNAYFSTNVDRNTLSLAKLV</sequence>
<protein>
    <submittedName>
        <fullName evidence="15">Acid protease</fullName>
    </submittedName>
</protein>
<dbReference type="EMBL" id="MU154633">
    <property type="protein sequence ID" value="KAF9490810.1"/>
    <property type="molecule type" value="Genomic_DNA"/>
</dbReference>
<evidence type="ECO:0000256" key="8">
    <source>
        <dbReference type="ARBA" id="ARBA00023180"/>
    </source>
</evidence>
<evidence type="ECO:0000256" key="13">
    <source>
        <dbReference type="SAM" id="SignalP"/>
    </source>
</evidence>
<feature type="chain" id="PRO_5040177702" evidence="13">
    <location>
        <begin position="21"/>
        <end position="575"/>
    </location>
</feature>
<feature type="domain" description="Peptidase A1" evidence="14">
    <location>
        <begin position="254"/>
        <end position="572"/>
    </location>
</feature>
<keyword evidence="11" id="KW-1015">Disulfide bond</keyword>
<dbReference type="Gene3D" id="2.40.70.10">
    <property type="entry name" value="Acid Proteases"/>
    <property type="match status" value="2"/>
</dbReference>
<dbReference type="SUPFAM" id="SSF50630">
    <property type="entry name" value="Acid proteases"/>
    <property type="match status" value="1"/>
</dbReference>
<dbReference type="GO" id="GO:0005886">
    <property type="term" value="C:plasma membrane"/>
    <property type="evidence" value="ECO:0007669"/>
    <property type="project" value="UniProtKB-SubCell"/>
</dbReference>
<keyword evidence="13" id="KW-0732">Signal</keyword>
<proteinExistence type="inferred from homology"/>
<dbReference type="PANTHER" id="PTHR47966">
    <property type="entry name" value="BETA-SITE APP-CLEAVING ENZYME, ISOFORM A-RELATED"/>
    <property type="match status" value="1"/>
</dbReference>
<dbReference type="Pfam" id="PF00026">
    <property type="entry name" value="Asp"/>
    <property type="match status" value="1"/>
</dbReference>
<evidence type="ECO:0000256" key="5">
    <source>
        <dbReference type="ARBA" id="ARBA00022750"/>
    </source>
</evidence>
<keyword evidence="3" id="KW-1003">Cell membrane</keyword>
<comment type="caution">
    <text evidence="15">The sequence shown here is derived from an EMBL/GenBank/DDBJ whole genome shotgun (WGS) entry which is preliminary data.</text>
</comment>
<evidence type="ECO:0000259" key="14">
    <source>
        <dbReference type="PROSITE" id="PS51767"/>
    </source>
</evidence>
<dbReference type="GO" id="GO:0004190">
    <property type="term" value="F:aspartic-type endopeptidase activity"/>
    <property type="evidence" value="ECO:0007669"/>
    <property type="project" value="UniProtKB-KW"/>
</dbReference>
<feature type="active site" evidence="10">
    <location>
        <position position="272"/>
    </location>
</feature>
<dbReference type="OrthoDB" id="2747330at2759"/>
<evidence type="ECO:0000256" key="7">
    <source>
        <dbReference type="ARBA" id="ARBA00023136"/>
    </source>
</evidence>
<dbReference type="InterPro" id="IPR001461">
    <property type="entry name" value="Aspartic_peptidase_A1"/>
</dbReference>
<evidence type="ECO:0000256" key="6">
    <source>
        <dbReference type="ARBA" id="ARBA00022801"/>
    </source>
</evidence>
<evidence type="ECO:0000256" key="9">
    <source>
        <dbReference type="ARBA" id="ARBA00023288"/>
    </source>
</evidence>
<dbReference type="FunFam" id="2.40.70.10:FF:000008">
    <property type="entry name" value="Cathepsin D"/>
    <property type="match status" value="1"/>
</dbReference>
<evidence type="ECO:0000256" key="10">
    <source>
        <dbReference type="PIRSR" id="PIRSR601461-1"/>
    </source>
</evidence>
<comment type="similarity">
    <text evidence="2 12">Belongs to the peptidase A1 family.</text>
</comment>
<evidence type="ECO:0000313" key="15">
    <source>
        <dbReference type="EMBL" id="KAF9490810.1"/>
    </source>
</evidence>
<keyword evidence="8" id="KW-0325">Glycoprotein</keyword>
<dbReference type="GO" id="GO:0006508">
    <property type="term" value="P:proteolysis"/>
    <property type="evidence" value="ECO:0007669"/>
    <property type="project" value="UniProtKB-KW"/>
</dbReference>
<gene>
    <name evidence="15" type="ORF">BDN71DRAFT_1453900</name>
</gene>
<name>A0A9P6DCX6_PLEER</name>
<comment type="subcellular location">
    <subcellularLocation>
        <location evidence="1">Cell membrane</location>
    </subcellularLocation>
</comment>
<dbReference type="PANTHER" id="PTHR47966:SF75">
    <property type="entry name" value="ENDOPEPTIDASE (CTSD), PUTATIVE (AFU_ORTHOLOGUE AFUA_4G07040)-RELATED"/>
    <property type="match status" value="1"/>
</dbReference>
<evidence type="ECO:0000256" key="1">
    <source>
        <dbReference type="ARBA" id="ARBA00004236"/>
    </source>
</evidence>
<reference evidence="15" key="1">
    <citation type="submission" date="2020-11" db="EMBL/GenBank/DDBJ databases">
        <authorList>
            <consortium name="DOE Joint Genome Institute"/>
            <person name="Ahrendt S."/>
            <person name="Riley R."/>
            <person name="Andreopoulos W."/>
            <person name="Labutti K."/>
            <person name="Pangilinan J."/>
            <person name="Ruiz-Duenas F.J."/>
            <person name="Barrasa J.M."/>
            <person name="Sanchez-Garcia M."/>
            <person name="Camarero S."/>
            <person name="Miyauchi S."/>
            <person name="Serrano A."/>
            <person name="Linde D."/>
            <person name="Babiker R."/>
            <person name="Drula E."/>
            <person name="Ayuso-Fernandez I."/>
            <person name="Pacheco R."/>
            <person name="Padilla G."/>
            <person name="Ferreira P."/>
            <person name="Barriuso J."/>
            <person name="Kellner H."/>
            <person name="Castanera R."/>
            <person name="Alfaro M."/>
            <person name="Ramirez L."/>
            <person name="Pisabarro A.G."/>
            <person name="Kuo A."/>
            <person name="Tritt A."/>
            <person name="Lipzen A."/>
            <person name="He G."/>
            <person name="Yan M."/>
            <person name="Ng V."/>
            <person name="Cullen D."/>
            <person name="Martin F."/>
            <person name="Rosso M.-N."/>
            <person name="Henrissat B."/>
            <person name="Hibbett D."/>
            <person name="Martinez A.T."/>
            <person name="Grigoriev I.V."/>
        </authorList>
    </citation>
    <scope>NUCLEOTIDE SEQUENCE</scope>
    <source>
        <strain evidence="15">ATCC 90797</strain>
    </source>
</reference>
<evidence type="ECO:0000256" key="3">
    <source>
        <dbReference type="ARBA" id="ARBA00022475"/>
    </source>
</evidence>
<feature type="active site" evidence="10">
    <location>
        <position position="462"/>
    </location>
</feature>
<evidence type="ECO:0000256" key="12">
    <source>
        <dbReference type="RuleBase" id="RU000454"/>
    </source>
</evidence>
<keyword evidence="6 12" id="KW-0378">Hydrolase</keyword>
<evidence type="ECO:0000256" key="4">
    <source>
        <dbReference type="ARBA" id="ARBA00022670"/>
    </source>
</evidence>
<feature type="disulfide bond" evidence="11">
    <location>
        <begin position="285"/>
        <end position="293"/>
    </location>
</feature>
<evidence type="ECO:0000313" key="16">
    <source>
        <dbReference type="Proteomes" id="UP000807025"/>
    </source>
</evidence>
<accession>A0A9P6DCX6</accession>
<evidence type="ECO:0000256" key="11">
    <source>
        <dbReference type="PIRSR" id="PIRSR601461-2"/>
    </source>
</evidence>
<dbReference type="AlphaFoldDB" id="A0A9P6DCX6"/>